<dbReference type="AlphaFoldDB" id="A0A6J4VEE8"/>
<evidence type="ECO:0000256" key="1">
    <source>
        <dbReference type="SAM" id="MobiDB-lite"/>
    </source>
</evidence>
<feature type="compositionally biased region" description="Basic and acidic residues" evidence="1">
    <location>
        <begin position="12"/>
        <end position="21"/>
    </location>
</feature>
<organism evidence="2">
    <name type="scientific">uncultured Thermomicrobiales bacterium</name>
    <dbReference type="NCBI Taxonomy" id="1645740"/>
    <lineage>
        <taxon>Bacteria</taxon>
        <taxon>Pseudomonadati</taxon>
        <taxon>Thermomicrobiota</taxon>
        <taxon>Thermomicrobia</taxon>
        <taxon>Thermomicrobiales</taxon>
        <taxon>environmental samples</taxon>
    </lineage>
</organism>
<feature type="non-terminal residue" evidence="2">
    <location>
        <position position="1"/>
    </location>
</feature>
<sequence length="111" mass="12067">PQQGSNLAADQLPDHPEDPKGVRGQGLRHHRRSTLQRPRDPEGLPLRRGCWPGDGEWLPLATEPGERRRLHDHDRALQRRRRRPGGAGGGGPGDGRRGPATTPGAGLDHGI</sequence>
<feature type="non-terminal residue" evidence="2">
    <location>
        <position position="111"/>
    </location>
</feature>
<reference evidence="2" key="1">
    <citation type="submission" date="2020-02" db="EMBL/GenBank/DDBJ databases">
        <authorList>
            <person name="Meier V. D."/>
        </authorList>
    </citation>
    <scope>NUCLEOTIDE SEQUENCE</scope>
    <source>
        <strain evidence="2">AVDCRST_MAG59</strain>
    </source>
</reference>
<feature type="region of interest" description="Disordered" evidence="1">
    <location>
        <begin position="1"/>
        <end position="111"/>
    </location>
</feature>
<evidence type="ECO:0000313" key="2">
    <source>
        <dbReference type="EMBL" id="CAA9577072.1"/>
    </source>
</evidence>
<feature type="compositionally biased region" description="Basic and acidic residues" evidence="1">
    <location>
        <begin position="64"/>
        <end position="77"/>
    </location>
</feature>
<name>A0A6J4VEE8_9BACT</name>
<protein>
    <submittedName>
        <fullName evidence="2">Uncharacterized protein</fullName>
    </submittedName>
</protein>
<gene>
    <name evidence="2" type="ORF">AVDCRST_MAG59-4248</name>
</gene>
<accession>A0A6J4VEE8</accession>
<proteinExistence type="predicted"/>
<dbReference type="EMBL" id="CADCWF010000311">
    <property type="protein sequence ID" value="CAA9577072.1"/>
    <property type="molecule type" value="Genomic_DNA"/>
</dbReference>